<keyword evidence="3 4" id="KW-0143">Chaperone</keyword>
<evidence type="ECO:0000256" key="4">
    <source>
        <dbReference type="HAMAP-Rule" id="MF_03057"/>
    </source>
</evidence>
<dbReference type="EMBL" id="LZYO01000013">
    <property type="protein sequence ID" value="ODH44862.1"/>
    <property type="molecule type" value="Genomic_DNA"/>
</dbReference>
<feature type="compositionally biased region" description="Polar residues" evidence="5">
    <location>
        <begin position="224"/>
        <end position="236"/>
    </location>
</feature>
<dbReference type="Proteomes" id="UP000242814">
    <property type="component" value="Unassembled WGS sequence"/>
</dbReference>
<dbReference type="FunFam" id="1.10.150.250:FF:000002">
    <property type="entry name" value="Succinate dehydrogenase assembly factor 2, mitochondrial"/>
    <property type="match status" value="1"/>
</dbReference>
<feature type="compositionally biased region" description="Basic and acidic residues" evidence="5">
    <location>
        <begin position="279"/>
        <end position="288"/>
    </location>
</feature>
<evidence type="ECO:0000256" key="2">
    <source>
        <dbReference type="ARBA" id="ARBA00023128"/>
    </source>
</evidence>
<evidence type="ECO:0000313" key="7">
    <source>
        <dbReference type="EMBL" id="ODH44862.1"/>
    </source>
</evidence>
<organism evidence="7 8">
    <name type="scientific">Paracoccidioides brasiliensis</name>
    <dbReference type="NCBI Taxonomy" id="121759"/>
    <lineage>
        <taxon>Eukaryota</taxon>
        <taxon>Fungi</taxon>
        <taxon>Dikarya</taxon>
        <taxon>Ascomycota</taxon>
        <taxon>Pezizomycotina</taxon>
        <taxon>Eurotiomycetes</taxon>
        <taxon>Eurotiomycetidae</taxon>
        <taxon>Onygenales</taxon>
        <taxon>Ajellomycetaceae</taxon>
        <taxon>Paracoccidioides</taxon>
    </lineage>
</organism>
<dbReference type="GO" id="GO:0034553">
    <property type="term" value="P:mitochondrial respiratory chain complex II assembly"/>
    <property type="evidence" value="ECO:0007669"/>
    <property type="project" value="TreeGrafter"/>
</dbReference>
<protein>
    <recommendedName>
        <fullName evidence="4">Succinate dehydrogenase assembly factor 2, mitochondrial</fullName>
        <shortName evidence="4">SDH assembly factor 2</shortName>
        <shortName evidence="4">SDHAF2</shortName>
    </recommendedName>
</protein>
<dbReference type="InterPro" id="IPR005631">
    <property type="entry name" value="SDH"/>
</dbReference>
<dbReference type="AlphaFoldDB" id="A0A1D2JNU5"/>
<dbReference type="OMA" id="EMEGAKF"/>
<evidence type="ECO:0000256" key="3">
    <source>
        <dbReference type="ARBA" id="ARBA00023186"/>
    </source>
</evidence>
<dbReference type="HAMAP" id="MF_03057">
    <property type="entry name" value="SDHAF2"/>
    <property type="match status" value="1"/>
</dbReference>
<feature type="signal peptide" evidence="6">
    <location>
        <begin position="1"/>
        <end position="22"/>
    </location>
</feature>
<evidence type="ECO:0000256" key="5">
    <source>
        <dbReference type="SAM" id="MobiDB-lite"/>
    </source>
</evidence>
<comment type="caution">
    <text evidence="7">The sequence shown here is derived from an EMBL/GenBank/DDBJ whole genome shotgun (WGS) entry which is preliminary data.</text>
</comment>
<evidence type="ECO:0000256" key="6">
    <source>
        <dbReference type="SAM" id="SignalP"/>
    </source>
</evidence>
<dbReference type="VEuPathDB" id="FungiDB:PABG_11661"/>
<keyword evidence="6" id="KW-0732">Signal</keyword>
<dbReference type="GO" id="GO:0005759">
    <property type="term" value="C:mitochondrial matrix"/>
    <property type="evidence" value="ECO:0007669"/>
    <property type="project" value="UniProtKB-SubCell"/>
</dbReference>
<name>A0A1D2JNU5_PARBR</name>
<dbReference type="VEuPathDB" id="FungiDB:PADG_01529"/>
<evidence type="ECO:0000256" key="1">
    <source>
        <dbReference type="ARBA" id="ARBA00004305"/>
    </source>
</evidence>
<comment type="function">
    <text evidence="4">Plays an essential role in the assembly of succinate dehydrogenase (SDH), an enzyme complex (also referred to as respiratory complex II) that is a component of both the tricarboxylic acid (TCA) cycle and the mitochondrial electron transport chain, and which couples the oxidation of succinate to fumarate with the reduction of ubiquinone (coenzyme Q) to ubiquinol. Required for flavinylation (covalent attachment of FAD) of the flavoprotein subunit of the SDH catalytic dimer.</text>
</comment>
<comment type="similarity">
    <text evidence="4">Belongs to the SDHAF2 family.</text>
</comment>
<accession>A0A1D2JNU5</accession>
<dbReference type="SUPFAM" id="SSF109910">
    <property type="entry name" value="YgfY-like"/>
    <property type="match status" value="1"/>
</dbReference>
<dbReference type="Pfam" id="PF03937">
    <property type="entry name" value="Sdh5"/>
    <property type="match status" value="1"/>
</dbReference>
<evidence type="ECO:0000313" key="8">
    <source>
        <dbReference type="Proteomes" id="UP000242814"/>
    </source>
</evidence>
<dbReference type="Gene3D" id="1.10.150.250">
    <property type="entry name" value="Flavinator of succinate dehydrogenase"/>
    <property type="match status" value="1"/>
</dbReference>
<feature type="region of interest" description="Disordered" evidence="5">
    <location>
        <begin position="40"/>
        <end position="121"/>
    </location>
</feature>
<comment type="subunit">
    <text evidence="4">Interacts with the flavoprotein subunit within the SDH catalytic dimer.</text>
</comment>
<gene>
    <name evidence="7" type="ORF">ACO22_00627</name>
</gene>
<comment type="subcellular location">
    <subcellularLocation>
        <location evidence="1 4">Mitochondrion matrix</location>
    </subcellularLocation>
</comment>
<dbReference type="GO" id="GO:0006099">
    <property type="term" value="P:tricarboxylic acid cycle"/>
    <property type="evidence" value="ECO:0007669"/>
    <property type="project" value="TreeGrafter"/>
</dbReference>
<feature type="chain" id="PRO_5015063133" description="Succinate dehydrogenase assembly factor 2, mitochondrial" evidence="6">
    <location>
        <begin position="23"/>
        <end position="306"/>
    </location>
</feature>
<dbReference type="InterPro" id="IPR036714">
    <property type="entry name" value="SDH_sf"/>
</dbReference>
<dbReference type="InterPro" id="IPR028882">
    <property type="entry name" value="SDHAF2"/>
</dbReference>
<feature type="region of interest" description="Disordered" evidence="5">
    <location>
        <begin position="207"/>
        <end position="240"/>
    </location>
</feature>
<reference evidence="7 8" key="1">
    <citation type="submission" date="2016-06" db="EMBL/GenBank/DDBJ databases">
        <authorList>
            <person name="Kjaerup R.B."/>
            <person name="Dalgaard T.S."/>
            <person name="Juul-Madsen H.R."/>
        </authorList>
    </citation>
    <scope>NUCLEOTIDE SEQUENCE [LARGE SCALE GENOMIC DNA]</scope>
    <source>
        <strain evidence="7 8">Pb300</strain>
    </source>
</reference>
<dbReference type="PANTHER" id="PTHR12469:SF2">
    <property type="entry name" value="SUCCINATE DEHYDROGENASE ASSEMBLY FACTOR 2, MITOCHONDRIAL"/>
    <property type="match status" value="1"/>
</dbReference>
<keyword evidence="2 4" id="KW-0496">Mitochondrion</keyword>
<dbReference type="PANTHER" id="PTHR12469">
    <property type="entry name" value="PROTEIN EMI5 HOMOLOG, MITOCHONDRIAL"/>
    <property type="match status" value="1"/>
</dbReference>
<feature type="compositionally biased region" description="Polar residues" evidence="5">
    <location>
        <begin position="63"/>
        <end position="73"/>
    </location>
</feature>
<proteinExistence type="inferred from homology"/>
<sequence length="306" mass="33514">MAALAPKLFFRTLLSSSARVVASPFVPAALNSTAFRASGLNDRGHSTAPLHCDTQKSKPLNPHLTNTTSTKTNDFPKVGEKSVPPDLLSSTDPSYQPRDAVPGNSEHMTGRTAQTGEGRKPELDVGEMEGITFKVEPLKREGEDVSTMRARLLYQSRKRGTLESDLLLSTFASKNLPTMTAQQLEEFDKFLDENDWDIYYWATQEAEDPSATDKANSAAAGRSSIPTKDTPTTTWKSGAAKSGEWAQTVGAFKPAYRPVPQRWKDSEILVRLREHVHERSALGLKGDKTQSGGGLGRMPDLHTSKQ</sequence>
<dbReference type="GO" id="GO:0006121">
    <property type="term" value="P:mitochondrial electron transport, succinate to ubiquinone"/>
    <property type="evidence" value="ECO:0007669"/>
    <property type="project" value="UniProtKB-UniRule"/>
</dbReference>
<feature type="region of interest" description="Disordered" evidence="5">
    <location>
        <begin position="279"/>
        <end position="306"/>
    </location>
</feature>
<dbReference type="OrthoDB" id="284292at2759"/>